<keyword evidence="2" id="KW-0808">Transferase</keyword>
<name>A0A1H7IBK2_HALLR</name>
<dbReference type="PANTHER" id="PTHR40697:SF2">
    <property type="entry name" value="ATP-NAD KINASE-RELATED"/>
    <property type="match status" value="1"/>
</dbReference>
<dbReference type="InterPro" id="IPR011386">
    <property type="entry name" value="Put_ATP-NAD_kin"/>
</dbReference>
<dbReference type="Pfam" id="PF20143">
    <property type="entry name" value="NAD_kinase_C"/>
    <property type="match status" value="1"/>
</dbReference>
<sequence>MRIGVVVNPVAGMGGRVGLKGTDGKVDEARARGAEPRAPERARRALSRLADLAPETELLAWGDPMGTSLAREAGFDPDVLGEPAGEETTADDTMAAVEAFVETGVDLVLFVGGDGTAADVADALDDHEVPMLGVPAGVKVYSSVFAVSPEDAAVAATTFERTEAREVMDIDEDDYRSGEVRPELRAVAHVPVAEDLQSSKQTGGGTVEALAAGVADDIRGSDGVTYVLGPGSTVGAVKAELGIDGSPLGVDLYRDGEVLVRDATEAEILANLGEKNVIVVTPIGGQGFVFGRGNPQLSPDVIRRCDVRVVASRSKLDTIPVLRVDTDAPDLDEELRGWTKVRVGRVERRMMKIV</sequence>
<feature type="compositionally biased region" description="Basic and acidic residues" evidence="1">
    <location>
        <begin position="22"/>
        <end position="43"/>
    </location>
</feature>
<dbReference type="InterPro" id="IPR017438">
    <property type="entry name" value="ATP-NAD_kinase_N"/>
</dbReference>
<dbReference type="GO" id="GO:0003951">
    <property type="term" value="F:NAD+ kinase activity"/>
    <property type="evidence" value="ECO:0007669"/>
    <property type="project" value="InterPro"/>
</dbReference>
<evidence type="ECO:0000313" key="2">
    <source>
        <dbReference type="EMBL" id="SEK59704.1"/>
    </source>
</evidence>
<keyword evidence="2" id="KW-0418">Kinase</keyword>
<dbReference type="SUPFAM" id="SSF111331">
    <property type="entry name" value="NAD kinase/diacylglycerol kinase-like"/>
    <property type="match status" value="1"/>
</dbReference>
<dbReference type="RefSeq" id="WP_074792271.1">
    <property type="nucleotide sequence ID" value="NZ_FOAD01000001.1"/>
</dbReference>
<accession>A0A1H7IBK2</accession>
<evidence type="ECO:0000256" key="1">
    <source>
        <dbReference type="SAM" id="MobiDB-lite"/>
    </source>
</evidence>
<organism evidence="2 3">
    <name type="scientific">Haloferax larsenii</name>
    <dbReference type="NCBI Taxonomy" id="302484"/>
    <lineage>
        <taxon>Archaea</taxon>
        <taxon>Methanobacteriati</taxon>
        <taxon>Methanobacteriota</taxon>
        <taxon>Stenosarchaea group</taxon>
        <taxon>Halobacteria</taxon>
        <taxon>Halobacteriales</taxon>
        <taxon>Haloferacaceae</taxon>
        <taxon>Haloferax</taxon>
    </lineage>
</organism>
<dbReference type="PIRSF" id="PIRSF016907">
    <property type="entry name" value="Kin_ATP-NAD"/>
    <property type="match status" value="1"/>
</dbReference>
<dbReference type="Proteomes" id="UP000183894">
    <property type="component" value="Unassembled WGS sequence"/>
</dbReference>
<dbReference type="InterPro" id="IPR016064">
    <property type="entry name" value="NAD/diacylglycerol_kinase_sf"/>
</dbReference>
<dbReference type="InterPro" id="IPR039065">
    <property type="entry name" value="AcoX-like"/>
</dbReference>
<dbReference type="Gene3D" id="3.40.50.10330">
    <property type="entry name" value="Probable inorganic polyphosphate/atp-NAD kinase, domain 1"/>
    <property type="match status" value="1"/>
</dbReference>
<proteinExistence type="predicted"/>
<dbReference type="Pfam" id="PF01513">
    <property type="entry name" value="NAD_kinase"/>
    <property type="match status" value="1"/>
</dbReference>
<reference evidence="2 3" key="1">
    <citation type="submission" date="2016-10" db="EMBL/GenBank/DDBJ databases">
        <authorList>
            <person name="de Groot N.N."/>
        </authorList>
    </citation>
    <scope>NUCLEOTIDE SEQUENCE [LARGE SCALE GENOMIC DNA]</scope>
    <source>
        <strain evidence="2 3">CDM_5</strain>
    </source>
</reference>
<dbReference type="PANTHER" id="PTHR40697">
    <property type="entry name" value="ACETOIN CATABOLISM PROTEIN X"/>
    <property type="match status" value="1"/>
</dbReference>
<evidence type="ECO:0000313" key="3">
    <source>
        <dbReference type="Proteomes" id="UP000183894"/>
    </source>
</evidence>
<feature type="region of interest" description="Disordered" evidence="1">
    <location>
        <begin position="18"/>
        <end position="43"/>
    </location>
</feature>
<dbReference type="AlphaFoldDB" id="A0A1H7IBK2"/>
<dbReference type="GO" id="GO:0006741">
    <property type="term" value="P:NADP+ biosynthetic process"/>
    <property type="evidence" value="ECO:0007669"/>
    <property type="project" value="InterPro"/>
</dbReference>
<dbReference type="InterPro" id="IPR002504">
    <property type="entry name" value="NADK"/>
</dbReference>
<dbReference type="OrthoDB" id="56451at2157"/>
<gene>
    <name evidence="2" type="ORF">SAMN04488691_101839</name>
</gene>
<dbReference type="EMBL" id="FOAD01000001">
    <property type="protein sequence ID" value="SEK59704.1"/>
    <property type="molecule type" value="Genomic_DNA"/>
</dbReference>
<protein>
    <submittedName>
        <fullName evidence="2">Predicted polyphosphate-or ATP-dependent NAD kinase</fullName>
    </submittedName>
</protein>